<dbReference type="AlphaFoldDB" id="A0A101AB13"/>
<dbReference type="InterPro" id="IPR038694">
    <property type="entry name" value="DUF427_sf"/>
</dbReference>
<name>A0A101AB13_9MYCO</name>
<proteinExistence type="predicted"/>
<dbReference type="Gene3D" id="2.170.150.40">
    <property type="entry name" value="Domain of unknown function (DUF427)"/>
    <property type="match status" value="1"/>
</dbReference>
<reference evidence="2 3" key="1">
    <citation type="submission" date="2016-01" db="EMBL/GenBank/DDBJ databases">
        <authorList>
            <consortium name="TB Trials Study Group"/>
            <person name="Sutton G."/>
            <person name="Brinkac L."/>
            <person name="Sanka R."/>
            <person name="Adams M."/>
            <person name="Lau E.L."/>
            <person name="Macaden R."/>
            <person name="Grewal H.M.S."/>
        </authorList>
    </citation>
    <scope>NUCLEOTIDE SEQUENCE [LARGE SCALE GENOMIC DNA]</scope>
    <source>
        <strain evidence="2 3">IS-1744</strain>
    </source>
</reference>
<evidence type="ECO:0000313" key="3">
    <source>
        <dbReference type="Proteomes" id="UP000053707"/>
    </source>
</evidence>
<organism evidence="2 3">
    <name type="scientific">Mycobacterium lehmannii</name>
    <dbReference type="NCBI Taxonomy" id="2048550"/>
    <lineage>
        <taxon>Bacteria</taxon>
        <taxon>Bacillati</taxon>
        <taxon>Actinomycetota</taxon>
        <taxon>Actinomycetes</taxon>
        <taxon>Mycobacteriales</taxon>
        <taxon>Mycobacteriaceae</taxon>
        <taxon>Mycobacterium</taxon>
    </lineage>
</organism>
<gene>
    <name evidence="2" type="ORF">AU192_01540</name>
</gene>
<dbReference type="PANTHER" id="PTHR34310">
    <property type="entry name" value="DUF427 DOMAIN PROTEIN (AFU_ORTHOLOGUE AFUA_3G02220)"/>
    <property type="match status" value="1"/>
</dbReference>
<protein>
    <recommendedName>
        <fullName evidence="1">DUF427 domain-containing protein</fullName>
    </recommendedName>
</protein>
<evidence type="ECO:0000259" key="1">
    <source>
        <dbReference type="Pfam" id="PF04248"/>
    </source>
</evidence>
<comment type="caution">
    <text evidence="2">The sequence shown here is derived from an EMBL/GenBank/DDBJ whole genome shotgun (WGS) entry which is preliminary data.</text>
</comment>
<dbReference type="RefSeq" id="WP_064394648.1">
    <property type="nucleotide sequence ID" value="NZ_LQIR01000005.1"/>
</dbReference>
<keyword evidence="3" id="KW-1185">Reference proteome</keyword>
<evidence type="ECO:0000313" key="2">
    <source>
        <dbReference type="EMBL" id="KUI19664.1"/>
    </source>
</evidence>
<feature type="domain" description="DUF427" evidence="1">
    <location>
        <begin position="163"/>
        <end position="250"/>
    </location>
</feature>
<dbReference type="Pfam" id="PF04248">
    <property type="entry name" value="NTP_transf_9"/>
    <property type="match status" value="1"/>
</dbReference>
<dbReference type="InterPro" id="IPR007361">
    <property type="entry name" value="DUF427"/>
</dbReference>
<accession>A0A101AB13</accession>
<dbReference type="EMBL" id="LQIR01000005">
    <property type="protein sequence ID" value="KUI19664.1"/>
    <property type="molecule type" value="Genomic_DNA"/>
</dbReference>
<dbReference type="Proteomes" id="UP000053707">
    <property type="component" value="Unassembled WGS sequence"/>
</dbReference>
<dbReference type="PANTHER" id="PTHR34310:SF9">
    <property type="entry name" value="BLR5716 PROTEIN"/>
    <property type="match status" value="1"/>
</dbReference>
<sequence length="270" mass="30114">MAVRMADLLRGNLDALRYEPTPKRIRVALAGEPLVDTCDAVLVWEPRRILPTYAVPVADLAGQLVPAGAESGDDDADRPGVDRAVLDPTVPFGTHSCPGAEFDVIAGEETAPAAAFQPEDPDLADYLVLDFGAFEWREEDEPIVSHPHDPYHRIDILTSSRHVRIESGGRLLAESKRPLLLFETHLPVRYYLPREDVVADLDDSDTISYCAYKGRASYFSVPDGSRDVAWTYRDPLPDGERVRDHICFFDERVDVTVDGERGERPVTQWS</sequence>